<dbReference type="PANTHER" id="PTHR37984:SF5">
    <property type="entry name" value="PROTEIN NYNRIN-LIKE"/>
    <property type="match status" value="1"/>
</dbReference>
<keyword evidence="5" id="KW-1185">Reference proteome</keyword>
<dbReference type="CDD" id="cd05481">
    <property type="entry name" value="retropepsin_like_LTR_1"/>
    <property type="match status" value="1"/>
</dbReference>
<evidence type="ECO:0000256" key="2">
    <source>
        <dbReference type="ARBA" id="ARBA00022695"/>
    </source>
</evidence>
<reference evidence="6" key="1">
    <citation type="submission" date="2025-08" db="UniProtKB">
        <authorList>
            <consortium name="RefSeq"/>
        </authorList>
    </citation>
    <scope>IDENTIFICATION</scope>
    <source>
        <tissue evidence="6">Entire body</tissue>
    </source>
</reference>
<keyword evidence="1" id="KW-0808">Transferase</keyword>
<proteinExistence type="predicted"/>
<dbReference type="RefSeq" id="XP_025836313.1">
    <property type="nucleotide sequence ID" value="XM_025980528.1"/>
</dbReference>
<evidence type="ECO:0000313" key="5">
    <source>
        <dbReference type="Proteomes" id="UP000192223"/>
    </source>
</evidence>
<protein>
    <submittedName>
        <fullName evidence="6">Uncharacterized protein LOC112906430</fullName>
    </submittedName>
</protein>
<name>A0A7F5RJZ0_AGRPL</name>
<dbReference type="InParanoid" id="A0A7F5RJZ0"/>
<sequence length="327" mass="36350">MITCGIKNQTIRERLLQEDDLKLDKAVDLCQVIESAKAQSQIISQGQGTSSSSLKCDIDQLQTKQRGKSQGKFITNCNKCGMSKHPVNKCPAFGKSCKFCGKLNHFASVCFKNTHKVENNQNNQVTHKDSVNEVLESKVNANVEFLYVGSINETVAEINLGNQWRTELNIAEKTVSFKIDTGAMANVLPFNMFSSLGLSKNIIRKTNTMLNSYTGDKLKVLGKCEVPCIKDGNTYLLNFFVVNSNTEAILGLETSINLKLIMKIDRLNKIKNEYSNIIEKFKDVFNGIGCFGSPYQIIIDKNAKPIVHPTMKVALPLLDSLKKALLS</sequence>
<dbReference type="GO" id="GO:0004519">
    <property type="term" value="F:endonuclease activity"/>
    <property type="evidence" value="ECO:0007669"/>
    <property type="project" value="UniProtKB-KW"/>
</dbReference>
<dbReference type="PANTHER" id="PTHR37984">
    <property type="entry name" value="PROTEIN CBG26694"/>
    <property type="match status" value="1"/>
</dbReference>
<evidence type="ECO:0000256" key="1">
    <source>
        <dbReference type="ARBA" id="ARBA00022679"/>
    </source>
</evidence>
<evidence type="ECO:0000256" key="3">
    <source>
        <dbReference type="ARBA" id="ARBA00022722"/>
    </source>
</evidence>
<keyword evidence="4" id="KW-0255">Endonuclease</keyword>
<dbReference type="KEGG" id="apln:112906430"/>
<dbReference type="GeneID" id="112906430"/>
<dbReference type="OrthoDB" id="6772516at2759"/>
<evidence type="ECO:0000256" key="4">
    <source>
        <dbReference type="ARBA" id="ARBA00022759"/>
    </source>
</evidence>
<gene>
    <name evidence="6" type="primary">LOC112906430</name>
</gene>
<keyword evidence="3" id="KW-0540">Nuclease</keyword>
<dbReference type="GO" id="GO:0016779">
    <property type="term" value="F:nucleotidyltransferase activity"/>
    <property type="evidence" value="ECO:0007669"/>
    <property type="project" value="UniProtKB-KW"/>
</dbReference>
<dbReference type="SUPFAM" id="SSF50630">
    <property type="entry name" value="Acid proteases"/>
    <property type="match status" value="1"/>
</dbReference>
<dbReference type="Gene3D" id="2.40.70.10">
    <property type="entry name" value="Acid Proteases"/>
    <property type="match status" value="1"/>
</dbReference>
<keyword evidence="2" id="KW-0548">Nucleotidyltransferase</keyword>
<dbReference type="InterPro" id="IPR021109">
    <property type="entry name" value="Peptidase_aspartic_dom_sf"/>
</dbReference>
<keyword evidence="4" id="KW-0378">Hydrolase</keyword>
<dbReference type="AlphaFoldDB" id="A0A7F5RJZ0"/>
<accession>A0A7F5RJZ0</accession>
<dbReference type="InterPro" id="IPR050951">
    <property type="entry name" value="Retrovirus_Pol_polyprotein"/>
</dbReference>
<evidence type="ECO:0000313" key="6">
    <source>
        <dbReference type="RefSeq" id="XP_025836313.1"/>
    </source>
</evidence>
<organism evidence="5 6">
    <name type="scientific">Agrilus planipennis</name>
    <name type="common">Emerald ash borer</name>
    <name type="synonym">Agrilus marcopoli</name>
    <dbReference type="NCBI Taxonomy" id="224129"/>
    <lineage>
        <taxon>Eukaryota</taxon>
        <taxon>Metazoa</taxon>
        <taxon>Ecdysozoa</taxon>
        <taxon>Arthropoda</taxon>
        <taxon>Hexapoda</taxon>
        <taxon>Insecta</taxon>
        <taxon>Pterygota</taxon>
        <taxon>Neoptera</taxon>
        <taxon>Endopterygota</taxon>
        <taxon>Coleoptera</taxon>
        <taxon>Polyphaga</taxon>
        <taxon>Elateriformia</taxon>
        <taxon>Buprestoidea</taxon>
        <taxon>Buprestidae</taxon>
        <taxon>Agrilinae</taxon>
        <taxon>Agrilus</taxon>
    </lineage>
</organism>
<dbReference type="Proteomes" id="UP000192223">
    <property type="component" value="Unplaced"/>
</dbReference>